<dbReference type="Proteomes" id="UP000799755">
    <property type="component" value="Unassembled WGS sequence"/>
</dbReference>
<gene>
    <name evidence="1" type="ORF">BDR25DRAFT_72969</name>
</gene>
<proteinExistence type="predicted"/>
<protein>
    <submittedName>
        <fullName evidence="1">Protein methyltransferase</fullName>
    </submittedName>
</protein>
<evidence type="ECO:0000313" key="2">
    <source>
        <dbReference type="Proteomes" id="UP000799755"/>
    </source>
</evidence>
<reference evidence="1" key="1">
    <citation type="journal article" date="2020" name="Stud. Mycol.">
        <title>101 Dothideomycetes genomes: a test case for predicting lifestyles and emergence of pathogens.</title>
        <authorList>
            <person name="Haridas S."/>
            <person name="Albert R."/>
            <person name="Binder M."/>
            <person name="Bloem J."/>
            <person name="Labutti K."/>
            <person name="Salamov A."/>
            <person name="Andreopoulos B."/>
            <person name="Baker S."/>
            <person name="Barry K."/>
            <person name="Bills G."/>
            <person name="Bluhm B."/>
            <person name="Cannon C."/>
            <person name="Castanera R."/>
            <person name="Culley D."/>
            <person name="Daum C."/>
            <person name="Ezra D."/>
            <person name="Gonzalez J."/>
            <person name="Henrissat B."/>
            <person name="Kuo A."/>
            <person name="Liang C."/>
            <person name="Lipzen A."/>
            <person name="Lutzoni F."/>
            <person name="Magnuson J."/>
            <person name="Mondo S."/>
            <person name="Nolan M."/>
            <person name="Ohm R."/>
            <person name="Pangilinan J."/>
            <person name="Park H.-J."/>
            <person name="Ramirez L."/>
            <person name="Alfaro M."/>
            <person name="Sun H."/>
            <person name="Tritt A."/>
            <person name="Yoshinaga Y."/>
            <person name="Zwiers L.-H."/>
            <person name="Turgeon B."/>
            <person name="Goodwin S."/>
            <person name="Spatafora J."/>
            <person name="Crous P."/>
            <person name="Grigoriev I."/>
        </authorList>
    </citation>
    <scope>NUCLEOTIDE SEQUENCE</scope>
    <source>
        <strain evidence="1">ATCC 200398</strain>
    </source>
</reference>
<comment type="caution">
    <text evidence="1">The sequence shown here is derived from an EMBL/GenBank/DDBJ whole genome shotgun (WGS) entry which is preliminary data.</text>
</comment>
<keyword evidence="1" id="KW-0489">Methyltransferase</keyword>
<accession>A0ACB6QLQ6</accession>
<evidence type="ECO:0000313" key="1">
    <source>
        <dbReference type="EMBL" id="KAF2467076.1"/>
    </source>
</evidence>
<organism evidence="1 2">
    <name type="scientific">Lindgomyces ingoldianus</name>
    <dbReference type="NCBI Taxonomy" id="673940"/>
    <lineage>
        <taxon>Eukaryota</taxon>
        <taxon>Fungi</taxon>
        <taxon>Dikarya</taxon>
        <taxon>Ascomycota</taxon>
        <taxon>Pezizomycotina</taxon>
        <taxon>Dothideomycetes</taxon>
        <taxon>Pleosporomycetidae</taxon>
        <taxon>Pleosporales</taxon>
        <taxon>Lindgomycetaceae</taxon>
        <taxon>Lindgomyces</taxon>
    </lineage>
</organism>
<sequence>MGLASNKPPIPLKRCTGLVLVSDTPKGRGVFASENIPAKTIIDVCPVLVLGLDENVKHIEHTSLWHYTYNWPVRDGNGNRKVAQAIVFGLGSMFNHSTHDQNVGWVRDEECLIVTYQALRDILEGEELCISYGERLTFKDADSSVSPSTEDEIDELNQIQLD</sequence>
<keyword evidence="1" id="KW-0808">Transferase</keyword>
<dbReference type="EMBL" id="MU003522">
    <property type="protein sequence ID" value="KAF2467076.1"/>
    <property type="molecule type" value="Genomic_DNA"/>
</dbReference>
<keyword evidence="2" id="KW-1185">Reference proteome</keyword>
<name>A0ACB6QLQ6_9PLEO</name>